<accession>A0AAV8WJP5</accession>
<proteinExistence type="predicted"/>
<evidence type="ECO:0000313" key="1">
    <source>
        <dbReference type="EMBL" id="KAJ8926686.1"/>
    </source>
</evidence>
<dbReference type="AlphaFoldDB" id="A0AAV8WJP5"/>
<keyword evidence="2" id="KW-1185">Reference proteome</keyword>
<gene>
    <name evidence="1" type="ORF">NQ314_020901</name>
</gene>
<comment type="caution">
    <text evidence="1">The sequence shown here is derived from an EMBL/GenBank/DDBJ whole genome shotgun (WGS) entry which is preliminary data.</text>
</comment>
<name>A0AAV8WJP5_9CUCU</name>
<dbReference type="Proteomes" id="UP001162156">
    <property type="component" value="Unassembled WGS sequence"/>
</dbReference>
<sequence length="182" mass="21221">MVREEHVEEAYRKFCKGMSFSSKQKTGINSNSKAKVGPREKPNINTFAPEIVDLQNRKGTTFVDNIREMFNAKIIKSKDQFKEELNYLKPILIVNERNIGIINYSSQFAKSNIIYIVKENKYFPTSVLRNEDFISAFELGYLKLVDAQLFCKYIMGSEGFNIHEKNEYVSEHNYCISKNKYV</sequence>
<dbReference type="EMBL" id="JANEYF010005800">
    <property type="protein sequence ID" value="KAJ8926686.1"/>
    <property type="molecule type" value="Genomic_DNA"/>
</dbReference>
<reference evidence="1" key="1">
    <citation type="journal article" date="2023" name="Insect Mol. Biol.">
        <title>Genome sequencing provides insights into the evolution of gene families encoding plant cell wall-degrading enzymes in longhorned beetles.</title>
        <authorList>
            <person name="Shin N.R."/>
            <person name="Okamura Y."/>
            <person name="Kirsch R."/>
            <person name="Pauchet Y."/>
        </authorList>
    </citation>
    <scope>NUCLEOTIDE SEQUENCE</scope>
    <source>
        <strain evidence="1">RBIC_L_NR</strain>
    </source>
</reference>
<evidence type="ECO:0000313" key="2">
    <source>
        <dbReference type="Proteomes" id="UP001162156"/>
    </source>
</evidence>
<organism evidence="1 2">
    <name type="scientific">Rhamnusium bicolor</name>
    <dbReference type="NCBI Taxonomy" id="1586634"/>
    <lineage>
        <taxon>Eukaryota</taxon>
        <taxon>Metazoa</taxon>
        <taxon>Ecdysozoa</taxon>
        <taxon>Arthropoda</taxon>
        <taxon>Hexapoda</taxon>
        <taxon>Insecta</taxon>
        <taxon>Pterygota</taxon>
        <taxon>Neoptera</taxon>
        <taxon>Endopterygota</taxon>
        <taxon>Coleoptera</taxon>
        <taxon>Polyphaga</taxon>
        <taxon>Cucujiformia</taxon>
        <taxon>Chrysomeloidea</taxon>
        <taxon>Cerambycidae</taxon>
        <taxon>Lepturinae</taxon>
        <taxon>Rhagiini</taxon>
        <taxon>Rhamnusium</taxon>
    </lineage>
</organism>
<protein>
    <submittedName>
        <fullName evidence="1">Uncharacterized protein</fullName>
    </submittedName>
</protein>